<feature type="transmembrane region" description="Helical" evidence="1">
    <location>
        <begin position="131"/>
        <end position="150"/>
    </location>
</feature>
<dbReference type="RefSeq" id="WP_014259707.1">
    <property type="nucleotide sequence ID" value="NC_016629.1"/>
</dbReference>
<feature type="transmembrane region" description="Helical" evidence="1">
    <location>
        <begin position="96"/>
        <end position="119"/>
    </location>
</feature>
<dbReference type="EMBL" id="CP003221">
    <property type="protein sequence ID" value="EGJ49931.1"/>
    <property type="molecule type" value="Genomic_DNA"/>
</dbReference>
<dbReference type="Proteomes" id="UP000007844">
    <property type="component" value="Chromosome"/>
</dbReference>
<keyword evidence="1" id="KW-0812">Transmembrane</keyword>
<dbReference type="PANTHER" id="PTHR34821:SF2">
    <property type="entry name" value="INNER MEMBRANE PROTEIN YDCZ"/>
    <property type="match status" value="1"/>
</dbReference>
<keyword evidence="3" id="KW-1185">Reference proteome</keyword>
<sequence length="151" mass="16240" precursor="true">MLIVYIFMGLLAGAVMPAQAGINYKLRTFLGDPVLAAFMSFLVGTVALAALALAQRTPWPAWHDVARAPWWVWIGGFMGAYVVASSVVLAPRLGATAMLALIVAGQMLASVVIDHYGWFGYRVDPVNLRRVLGTLLLVAGVWLVVSARRAS</sequence>
<protein>
    <recommendedName>
        <fullName evidence="4">DMT family transporter</fullName>
    </recommendedName>
</protein>
<dbReference type="InterPro" id="IPR006750">
    <property type="entry name" value="YdcZ"/>
</dbReference>
<dbReference type="HOGENOM" id="CLU_068878_1_1_7"/>
<feature type="transmembrane region" description="Helical" evidence="1">
    <location>
        <begin position="36"/>
        <end position="54"/>
    </location>
</feature>
<dbReference type="STRING" id="690850.Desaf_1595"/>
<accession>F3Z133</accession>
<gene>
    <name evidence="2" type="ORF">Desaf_1595</name>
</gene>
<dbReference type="GO" id="GO:0005886">
    <property type="term" value="C:plasma membrane"/>
    <property type="evidence" value="ECO:0007669"/>
    <property type="project" value="TreeGrafter"/>
</dbReference>
<name>F3Z133_DESAF</name>
<evidence type="ECO:0000313" key="2">
    <source>
        <dbReference type="EMBL" id="EGJ49931.1"/>
    </source>
</evidence>
<keyword evidence="1" id="KW-1133">Transmembrane helix</keyword>
<dbReference type="eggNOG" id="COG3238">
    <property type="taxonomic scope" value="Bacteria"/>
</dbReference>
<evidence type="ECO:0000313" key="3">
    <source>
        <dbReference type="Proteomes" id="UP000007844"/>
    </source>
</evidence>
<dbReference type="AlphaFoldDB" id="F3Z133"/>
<organism evidence="2 3">
    <name type="scientific">Desulfocurvibacter africanus subsp. africanus str. Walvis Bay</name>
    <dbReference type="NCBI Taxonomy" id="690850"/>
    <lineage>
        <taxon>Bacteria</taxon>
        <taxon>Pseudomonadati</taxon>
        <taxon>Thermodesulfobacteriota</taxon>
        <taxon>Desulfovibrionia</taxon>
        <taxon>Desulfovibrionales</taxon>
        <taxon>Desulfovibrionaceae</taxon>
        <taxon>Desulfocurvibacter</taxon>
    </lineage>
</organism>
<reference evidence="2 3" key="1">
    <citation type="journal article" date="2011" name="J. Bacteriol.">
        <title>Genome sequence of the mercury-methylating and pleomorphic Desulfovibrio africanus Strain Walvis Bay.</title>
        <authorList>
            <person name="Brown S.D."/>
            <person name="Wall J.D."/>
            <person name="Kucken A.M."/>
            <person name="Gilmour C.C."/>
            <person name="Podar M."/>
            <person name="Brandt C.C."/>
            <person name="Teshima H."/>
            <person name="Detter J.C."/>
            <person name="Han C.S."/>
            <person name="Land M.L."/>
            <person name="Lucas S."/>
            <person name="Han J."/>
            <person name="Pennacchio L."/>
            <person name="Nolan M."/>
            <person name="Pitluck S."/>
            <person name="Woyke T."/>
            <person name="Goodwin L."/>
            <person name="Palumbo A.V."/>
            <person name="Elias D.A."/>
        </authorList>
    </citation>
    <scope>NUCLEOTIDE SEQUENCE [LARGE SCALE GENOMIC DNA]</scope>
    <source>
        <strain evidence="2 3">Walvis Bay</strain>
    </source>
</reference>
<dbReference type="Pfam" id="PF04657">
    <property type="entry name" value="DMT_YdcZ"/>
    <property type="match status" value="1"/>
</dbReference>
<dbReference type="PANTHER" id="PTHR34821">
    <property type="entry name" value="INNER MEMBRANE PROTEIN YDCZ"/>
    <property type="match status" value="1"/>
</dbReference>
<evidence type="ECO:0008006" key="4">
    <source>
        <dbReference type="Google" id="ProtNLM"/>
    </source>
</evidence>
<evidence type="ECO:0000256" key="1">
    <source>
        <dbReference type="SAM" id="Phobius"/>
    </source>
</evidence>
<dbReference type="KEGG" id="daf:Desaf_1595"/>
<keyword evidence="1" id="KW-0472">Membrane</keyword>
<feature type="transmembrane region" description="Helical" evidence="1">
    <location>
        <begin position="70"/>
        <end position="90"/>
    </location>
</feature>
<proteinExistence type="predicted"/>